<proteinExistence type="predicted"/>
<evidence type="ECO:0000313" key="3">
    <source>
        <dbReference type="Proteomes" id="UP000504636"/>
    </source>
</evidence>
<dbReference type="Proteomes" id="UP000504636">
    <property type="component" value="Unplaced"/>
</dbReference>
<evidence type="ECO:0000313" key="2">
    <source>
        <dbReference type="EMBL" id="KAF2813625.1"/>
    </source>
</evidence>
<protein>
    <recommendedName>
        <fullName evidence="1">Heterokaryon incompatibility domain-containing protein</fullName>
    </recommendedName>
</protein>
<accession>A0A6A6Z0C0</accession>
<dbReference type="RefSeq" id="XP_033580589.1">
    <property type="nucleotide sequence ID" value="XM_033715229.1"/>
</dbReference>
<gene>
    <name evidence="2 4" type="ORF">BDZ99DRAFT_381257</name>
</gene>
<dbReference type="GeneID" id="54456122"/>
<dbReference type="PANTHER" id="PTHR33112">
    <property type="entry name" value="DOMAIN PROTEIN, PUTATIVE-RELATED"/>
    <property type="match status" value="1"/>
</dbReference>
<dbReference type="PANTHER" id="PTHR33112:SF10">
    <property type="entry name" value="TOL"/>
    <property type="match status" value="1"/>
</dbReference>
<dbReference type="OrthoDB" id="2958217at2759"/>
<reference evidence="4" key="3">
    <citation type="submission" date="2025-04" db="UniProtKB">
        <authorList>
            <consortium name="RefSeq"/>
        </authorList>
    </citation>
    <scope>IDENTIFICATION</scope>
    <source>
        <strain evidence="4">CBS 304.34</strain>
    </source>
</reference>
<dbReference type="Pfam" id="PF06985">
    <property type="entry name" value="HET"/>
    <property type="match status" value="1"/>
</dbReference>
<dbReference type="InterPro" id="IPR010730">
    <property type="entry name" value="HET"/>
</dbReference>
<reference evidence="4" key="2">
    <citation type="submission" date="2020-04" db="EMBL/GenBank/DDBJ databases">
        <authorList>
            <consortium name="NCBI Genome Project"/>
        </authorList>
    </citation>
    <scope>NUCLEOTIDE SEQUENCE</scope>
    <source>
        <strain evidence="4">CBS 304.34</strain>
    </source>
</reference>
<sequence length="149" mass="17145">ECHHFQMSSDKKLPSRVIDVGSIDEQPFLHETEPSKTGVYLTLSHRWSDHVLTTTKATLADRKMCILLDSMPPTFSDAVVVARKFKIRYLWIESLCIIQDSTDDWMAESAKMCDIYRGALFTIFAANTHPTDVPNPGRWSIRTQKWSRK</sequence>
<evidence type="ECO:0000313" key="4">
    <source>
        <dbReference type="RefSeq" id="XP_033580589.1"/>
    </source>
</evidence>
<feature type="non-terminal residue" evidence="2">
    <location>
        <position position="1"/>
    </location>
</feature>
<feature type="domain" description="Heterokaryon incompatibility" evidence="1">
    <location>
        <begin position="40"/>
        <end position="135"/>
    </location>
</feature>
<evidence type="ECO:0000259" key="1">
    <source>
        <dbReference type="Pfam" id="PF06985"/>
    </source>
</evidence>
<keyword evidence="3" id="KW-1185">Reference proteome</keyword>
<reference evidence="2 4" key="1">
    <citation type="journal article" date="2020" name="Stud. Mycol.">
        <title>101 Dothideomycetes genomes: a test case for predicting lifestyles and emergence of pathogens.</title>
        <authorList>
            <person name="Haridas S."/>
            <person name="Albert R."/>
            <person name="Binder M."/>
            <person name="Bloem J."/>
            <person name="Labutti K."/>
            <person name="Salamov A."/>
            <person name="Andreopoulos B."/>
            <person name="Baker S."/>
            <person name="Barry K."/>
            <person name="Bills G."/>
            <person name="Bluhm B."/>
            <person name="Cannon C."/>
            <person name="Castanera R."/>
            <person name="Culley D."/>
            <person name="Daum C."/>
            <person name="Ezra D."/>
            <person name="Gonzalez J."/>
            <person name="Henrissat B."/>
            <person name="Kuo A."/>
            <person name="Liang C."/>
            <person name="Lipzen A."/>
            <person name="Lutzoni F."/>
            <person name="Magnuson J."/>
            <person name="Mondo S."/>
            <person name="Nolan M."/>
            <person name="Ohm R."/>
            <person name="Pangilinan J."/>
            <person name="Park H.-J."/>
            <person name="Ramirez L."/>
            <person name="Alfaro M."/>
            <person name="Sun H."/>
            <person name="Tritt A."/>
            <person name="Yoshinaga Y."/>
            <person name="Zwiers L.-H."/>
            <person name="Turgeon B."/>
            <person name="Goodwin S."/>
            <person name="Spatafora J."/>
            <person name="Crous P."/>
            <person name="Grigoriev I."/>
        </authorList>
    </citation>
    <scope>NUCLEOTIDE SEQUENCE</scope>
    <source>
        <strain evidence="2 4">CBS 304.34</strain>
    </source>
</reference>
<dbReference type="AlphaFoldDB" id="A0A6A6Z0C0"/>
<name>A0A6A6Z0C0_9PEZI</name>
<dbReference type="EMBL" id="MU003696">
    <property type="protein sequence ID" value="KAF2813625.1"/>
    <property type="molecule type" value="Genomic_DNA"/>
</dbReference>
<organism evidence="2">
    <name type="scientific">Mytilinidion resinicola</name>
    <dbReference type="NCBI Taxonomy" id="574789"/>
    <lineage>
        <taxon>Eukaryota</taxon>
        <taxon>Fungi</taxon>
        <taxon>Dikarya</taxon>
        <taxon>Ascomycota</taxon>
        <taxon>Pezizomycotina</taxon>
        <taxon>Dothideomycetes</taxon>
        <taxon>Pleosporomycetidae</taxon>
        <taxon>Mytilinidiales</taxon>
        <taxon>Mytilinidiaceae</taxon>
        <taxon>Mytilinidion</taxon>
    </lineage>
</organism>